<keyword evidence="5" id="KW-0505">Motor protein</keyword>
<sequence>MSSDLPHSQSVKHQGDHALEDVLRAEVQIEESNSEESSKPLVPVQSSTEPDQSIEHTKEQDSAHPSSAEQIEEAIYDKELSLEHQFEDKQSLTSPDQVEVKSIDYRIKPDHSEPVHQNESVEIEAEENQTLISNDQTEEKQDDEVLSDNPAQVQEGQAPEALPIEETSRQSISALETSQSEPLPLSEFASKDPLSLQDDPADNPPSNSVSAEPVMIRSASSALPPSLTPDQTSDVKFPPPPSSLKSLFAPPPSGIDWDDVSRTELAQALEPFGYGKDKKTGEQRTTLRNLSSILTAFQRSRSTVYLSESALREIETYAAEDPDKVIGNDFVMPLLLAAKNSNDPSSSAVNLDIRPAGSEDDEERPTLRSPSGQRIRTADSPSSSDGAHGRTFFGTSSPSHSPSPTPSPLEAGHSFPVDSLAHLNRRNVARNLAIEGDDSFETSNENTIHALEAREIMDTSPTSEDTAFQPTLADLPSAGFKKPLPVSRLESAKSSPSPFSGEVRRLRPMPPNRRRKLGSGEHRRMGAMRDEAHSPENGSMAAQLRQLTCDEPDPTMEGSLGNEIDTTSYNPHLISPPRLDHSPSPPPLTVGNMSSIIFQNRHKGLYNDRHDSESEELNQPVPAHTDLMRRIRNEPRDSRVYTRVFEGGGGIDGNFDLESMREDYPKLIQECQDLRMKTKELENKMITIEKIHENEILELSEKLDELQDDLSSKKRNEKELIVNEGKYRYQLANADEEVGKLHKDLESLQENYQRIKQKYEDCISELDKLRSMLRTRDEELRYANTSLQAHSSDLRKWEEERKLVDEHVQKLQNERDMLKDAAVILEQQKQANIELQSTLDRVKHELDESRAMNQSSSMIGSRPTSIAGSVSQSFGEELKKVIASGEYDDDGDDSDTTEDGQEILTRIGDLSSNGRMDDNGHEVYEEIRIRKIKRRTLRPRSDTATPGETSEGLRQLQFEEDVVELKDAETTTFDLIPLTSTFAQTEPVPEPPPLYRPKMEDLSIQTESVPEETDDTNSKQVLQKLLANIDSSALKDMLESLEKNGGVGIASSSEHIIINDDRSSNSTPTPPSPLVTTPTLGYFQRLGLGGTSFTNSIINIRTPNTLPNPTPTKPEFNLMNANIRMYTTVIGLLATGWVLGNLFIPGYSPTQAIIFYLHKNHEGIGNHHVNHHLWSSYNSIAGGREGIMLNQGGPNGKLGVISRLTEFILKLIWEGVGITKRIPT</sequence>
<feature type="region of interest" description="Disordered" evidence="7">
    <location>
        <begin position="486"/>
        <end position="537"/>
    </location>
</feature>
<protein>
    <submittedName>
        <fullName evidence="8">Uncharacterized protein</fullName>
    </submittedName>
</protein>
<dbReference type="GO" id="GO:0005524">
    <property type="term" value="F:ATP binding"/>
    <property type="evidence" value="ECO:0007669"/>
    <property type="project" value="UniProtKB-KW"/>
</dbReference>
<feature type="compositionally biased region" description="Basic and acidic residues" evidence="7">
    <location>
        <begin position="53"/>
        <end position="62"/>
    </location>
</feature>
<evidence type="ECO:0000256" key="1">
    <source>
        <dbReference type="ARBA" id="ARBA00022701"/>
    </source>
</evidence>
<dbReference type="PANTHER" id="PTHR37739">
    <property type="entry name" value="KINESIN-LIKE PROTEIN KIN-12D"/>
    <property type="match status" value="1"/>
</dbReference>
<organism evidence="8 9">
    <name type="scientific">Cronartium quercuum f. sp. fusiforme G11</name>
    <dbReference type="NCBI Taxonomy" id="708437"/>
    <lineage>
        <taxon>Eukaryota</taxon>
        <taxon>Fungi</taxon>
        <taxon>Dikarya</taxon>
        <taxon>Basidiomycota</taxon>
        <taxon>Pucciniomycotina</taxon>
        <taxon>Pucciniomycetes</taxon>
        <taxon>Pucciniales</taxon>
        <taxon>Coleosporiaceae</taxon>
        <taxon>Cronartium</taxon>
    </lineage>
</organism>
<evidence type="ECO:0000256" key="4">
    <source>
        <dbReference type="ARBA" id="ARBA00023054"/>
    </source>
</evidence>
<feature type="compositionally biased region" description="Polar residues" evidence="7">
    <location>
        <begin position="169"/>
        <end position="181"/>
    </location>
</feature>
<dbReference type="EMBL" id="MU167272">
    <property type="protein sequence ID" value="KAG0145701.1"/>
    <property type="molecule type" value="Genomic_DNA"/>
</dbReference>
<feature type="compositionally biased region" description="Basic and acidic residues" evidence="7">
    <location>
        <begin position="98"/>
        <end position="116"/>
    </location>
</feature>
<evidence type="ECO:0000256" key="7">
    <source>
        <dbReference type="SAM" id="MobiDB-lite"/>
    </source>
</evidence>
<dbReference type="Proteomes" id="UP000886653">
    <property type="component" value="Unassembled WGS sequence"/>
</dbReference>
<evidence type="ECO:0000313" key="9">
    <source>
        <dbReference type="Proteomes" id="UP000886653"/>
    </source>
</evidence>
<evidence type="ECO:0000313" key="8">
    <source>
        <dbReference type="EMBL" id="KAG0145701.1"/>
    </source>
</evidence>
<comment type="caution">
    <text evidence="8">The sequence shown here is derived from an EMBL/GenBank/DDBJ whole genome shotgun (WGS) entry which is preliminary data.</text>
</comment>
<feature type="compositionally biased region" description="Polar residues" evidence="7">
    <location>
        <begin position="368"/>
        <end position="385"/>
    </location>
</feature>
<dbReference type="AlphaFoldDB" id="A0A9P6TAZ0"/>
<feature type="compositionally biased region" description="Polar residues" evidence="7">
    <location>
        <begin position="1"/>
        <end position="12"/>
    </location>
</feature>
<evidence type="ECO:0000256" key="3">
    <source>
        <dbReference type="ARBA" id="ARBA00022840"/>
    </source>
</evidence>
<feature type="compositionally biased region" description="Basic and acidic residues" evidence="7">
    <location>
        <begin position="518"/>
        <end position="534"/>
    </location>
</feature>
<reference evidence="8" key="1">
    <citation type="submission" date="2013-11" db="EMBL/GenBank/DDBJ databases">
        <title>Genome sequence of the fusiform rust pathogen reveals effectors for host alternation and coevolution with pine.</title>
        <authorList>
            <consortium name="DOE Joint Genome Institute"/>
            <person name="Smith K."/>
            <person name="Pendleton A."/>
            <person name="Kubisiak T."/>
            <person name="Anderson C."/>
            <person name="Salamov A."/>
            <person name="Aerts A."/>
            <person name="Riley R."/>
            <person name="Clum A."/>
            <person name="Lindquist E."/>
            <person name="Ence D."/>
            <person name="Campbell M."/>
            <person name="Kronenberg Z."/>
            <person name="Feau N."/>
            <person name="Dhillon B."/>
            <person name="Hamelin R."/>
            <person name="Burleigh J."/>
            <person name="Smith J."/>
            <person name="Yandell M."/>
            <person name="Nelson C."/>
            <person name="Grigoriev I."/>
            <person name="Davis J."/>
        </authorList>
    </citation>
    <scope>NUCLEOTIDE SEQUENCE</scope>
    <source>
        <strain evidence="8">G11</strain>
    </source>
</reference>
<evidence type="ECO:0000256" key="2">
    <source>
        <dbReference type="ARBA" id="ARBA00022741"/>
    </source>
</evidence>
<feature type="region of interest" description="Disordered" evidence="7">
    <location>
        <begin position="26"/>
        <end position="258"/>
    </location>
</feature>
<gene>
    <name evidence="8" type="ORF">CROQUDRAFT_658362</name>
</gene>
<feature type="region of interest" description="Disordered" evidence="7">
    <location>
        <begin position="341"/>
        <end position="415"/>
    </location>
</feature>
<evidence type="ECO:0000256" key="5">
    <source>
        <dbReference type="ARBA" id="ARBA00023175"/>
    </source>
</evidence>
<proteinExistence type="predicted"/>
<keyword evidence="2" id="KW-0547">Nucleotide-binding</keyword>
<evidence type="ECO:0000256" key="6">
    <source>
        <dbReference type="SAM" id="Coils"/>
    </source>
</evidence>
<keyword evidence="4 6" id="KW-0175">Coiled coil</keyword>
<keyword evidence="1" id="KW-0493">Microtubule</keyword>
<dbReference type="GO" id="GO:0005874">
    <property type="term" value="C:microtubule"/>
    <property type="evidence" value="ECO:0007669"/>
    <property type="project" value="UniProtKB-KW"/>
</dbReference>
<accession>A0A9P6TAZ0</accession>
<dbReference type="OrthoDB" id="432685at2759"/>
<feature type="compositionally biased region" description="Basic and acidic residues" evidence="7">
    <location>
        <begin position="75"/>
        <end position="90"/>
    </location>
</feature>
<feature type="region of interest" description="Disordered" evidence="7">
    <location>
        <begin position="1"/>
        <end position="20"/>
    </location>
</feature>
<feature type="coiled-coil region" evidence="6">
    <location>
        <begin position="657"/>
        <end position="852"/>
    </location>
</feature>
<dbReference type="PANTHER" id="PTHR37739:SF16">
    <property type="entry name" value="KINESIN-LIKE PROTEIN"/>
    <property type="match status" value="1"/>
</dbReference>
<keyword evidence="9" id="KW-1185">Reference proteome</keyword>
<name>A0A9P6TAZ0_9BASI</name>
<keyword evidence="3" id="KW-0067">ATP-binding</keyword>
<dbReference type="InterPro" id="IPR044986">
    <property type="entry name" value="KIF15/KIN-12"/>
</dbReference>